<protein>
    <submittedName>
        <fullName evidence="8 9">Uncharacterized protein si:dkeyp-97a10.2 isoform X1</fullName>
    </submittedName>
</protein>
<evidence type="ECO:0000313" key="7">
    <source>
        <dbReference type="Proteomes" id="UP000221080"/>
    </source>
</evidence>
<dbReference type="RefSeq" id="XP_017308633.1">
    <property type="nucleotide sequence ID" value="XM_017453144.2"/>
</dbReference>
<evidence type="ECO:0000259" key="6">
    <source>
        <dbReference type="PROSITE" id="PS50835"/>
    </source>
</evidence>
<feature type="domain" description="Ig-like" evidence="6">
    <location>
        <begin position="30"/>
        <end position="140"/>
    </location>
</feature>
<dbReference type="InterPro" id="IPR013783">
    <property type="entry name" value="Ig-like_fold"/>
</dbReference>
<organism evidence="7 8">
    <name type="scientific">Ictalurus punctatus</name>
    <name type="common">Channel catfish</name>
    <name type="synonym">Silurus punctatus</name>
    <dbReference type="NCBI Taxonomy" id="7998"/>
    <lineage>
        <taxon>Eukaryota</taxon>
        <taxon>Metazoa</taxon>
        <taxon>Chordata</taxon>
        <taxon>Craniata</taxon>
        <taxon>Vertebrata</taxon>
        <taxon>Euteleostomi</taxon>
        <taxon>Actinopterygii</taxon>
        <taxon>Neopterygii</taxon>
        <taxon>Teleostei</taxon>
        <taxon>Ostariophysi</taxon>
        <taxon>Siluriformes</taxon>
        <taxon>Ictaluridae</taxon>
        <taxon>Ictalurus</taxon>
    </lineage>
</organism>
<feature type="transmembrane region" description="Helical" evidence="5">
    <location>
        <begin position="232"/>
        <end position="253"/>
    </location>
</feature>
<dbReference type="GeneID" id="108256364"/>
<name>A0A2D0PPX5_ICTPU</name>
<evidence type="ECO:0000313" key="8">
    <source>
        <dbReference type="RefSeq" id="XP_017308633.1"/>
    </source>
</evidence>
<keyword evidence="5" id="KW-0812">Transmembrane</keyword>
<proteinExistence type="predicted"/>
<dbReference type="PANTHER" id="PTHR12080:SF108">
    <property type="entry name" value="VASCULAR ENDOTHELIAL GROWTH FACTOR RECEPTOR 1"/>
    <property type="match status" value="1"/>
</dbReference>
<evidence type="ECO:0000256" key="4">
    <source>
        <dbReference type="ARBA" id="ARBA00023180"/>
    </source>
</evidence>
<keyword evidence="2" id="KW-0732">Signal</keyword>
<comment type="subcellular location">
    <subcellularLocation>
        <location evidence="1">Membrane</location>
    </subcellularLocation>
</comment>
<dbReference type="KEGG" id="ipu:108256364"/>
<reference evidence="8 9" key="2">
    <citation type="submission" date="2025-04" db="UniProtKB">
        <authorList>
            <consortium name="RefSeq"/>
        </authorList>
    </citation>
    <scope>IDENTIFICATION</scope>
    <source>
        <tissue evidence="8 9">Blood</tissue>
    </source>
</reference>
<keyword evidence="7" id="KW-1185">Reference proteome</keyword>
<dbReference type="PROSITE" id="PS50835">
    <property type="entry name" value="IG_LIKE"/>
    <property type="match status" value="1"/>
</dbReference>
<evidence type="ECO:0000256" key="3">
    <source>
        <dbReference type="ARBA" id="ARBA00023136"/>
    </source>
</evidence>
<dbReference type="InterPro" id="IPR013106">
    <property type="entry name" value="Ig_V-set"/>
</dbReference>
<keyword evidence="3 5" id="KW-0472">Membrane</keyword>
<dbReference type="InterPro" id="IPR015631">
    <property type="entry name" value="CD2/SLAM_rcpt"/>
</dbReference>
<dbReference type="AlphaFoldDB" id="A0A2D0PPX5"/>
<evidence type="ECO:0000256" key="5">
    <source>
        <dbReference type="SAM" id="Phobius"/>
    </source>
</evidence>
<sequence length="273" mass="30100">MDGMTRLYCFMDLGSPCFLASILLQAFVLPSCLSVSVRFPSQQTVYVVTGQNLVLQAEIELSQGDHVAKVTWEREVEGKRNSGKSVVAEYPAKSSEGRVIVEKGGSVMTLRDYQGTDNGVYTVTVRDQKGGQSSARCTVHEYEAVHHVSVMVNVSHSSLHCMEAWGTEPVFRWLHEKVAVTEAVGRVSADGSSLYLNTALCGHFTCMVSNKLGHSSATYTAEPCERESRGTAVAVVCLVLLLLVAGGLTFLLWRKRMSYSNRRERLREPDEDI</sequence>
<dbReference type="GO" id="GO:0016020">
    <property type="term" value="C:membrane"/>
    <property type="evidence" value="ECO:0007669"/>
    <property type="project" value="UniProtKB-SubCell"/>
</dbReference>
<dbReference type="Gene3D" id="2.60.40.10">
    <property type="entry name" value="Immunoglobulins"/>
    <property type="match status" value="1"/>
</dbReference>
<dbReference type="InterPro" id="IPR036179">
    <property type="entry name" value="Ig-like_dom_sf"/>
</dbReference>
<dbReference type="Proteomes" id="UP000221080">
    <property type="component" value="Chromosome 23"/>
</dbReference>
<evidence type="ECO:0000256" key="2">
    <source>
        <dbReference type="ARBA" id="ARBA00022729"/>
    </source>
</evidence>
<keyword evidence="5" id="KW-1133">Transmembrane helix</keyword>
<keyword evidence="4" id="KW-0325">Glycoprotein</keyword>
<dbReference type="Pfam" id="PF07686">
    <property type="entry name" value="V-set"/>
    <property type="match status" value="1"/>
</dbReference>
<evidence type="ECO:0000313" key="9">
    <source>
        <dbReference type="RefSeq" id="XP_017308634.1"/>
    </source>
</evidence>
<dbReference type="OrthoDB" id="8841032at2759"/>
<reference evidence="7" key="1">
    <citation type="journal article" date="2016" name="Nat. Commun.">
        <title>The channel catfish genome sequence provides insights into the evolution of scale formation in teleosts.</title>
        <authorList>
            <person name="Liu Z."/>
            <person name="Liu S."/>
            <person name="Yao J."/>
            <person name="Bao L."/>
            <person name="Zhang J."/>
            <person name="Li Y."/>
            <person name="Jiang C."/>
            <person name="Sun L."/>
            <person name="Wang R."/>
            <person name="Zhang Y."/>
            <person name="Zhou T."/>
            <person name="Zeng Q."/>
            <person name="Fu Q."/>
            <person name="Gao S."/>
            <person name="Li N."/>
            <person name="Koren S."/>
            <person name="Jiang Y."/>
            <person name="Zimin A."/>
            <person name="Xu P."/>
            <person name="Phillippy A.M."/>
            <person name="Geng X."/>
            <person name="Song L."/>
            <person name="Sun F."/>
            <person name="Li C."/>
            <person name="Wang X."/>
            <person name="Chen A."/>
            <person name="Jin Y."/>
            <person name="Yuan Z."/>
            <person name="Yang Y."/>
            <person name="Tan S."/>
            <person name="Peatman E."/>
            <person name="Lu J."/>
            <person name="Qin Z."/>
            <person name="Dunham R."/>
            <person name="Li Z."/>
            <person name="Sonstegard T."/>
            <person name="Feng J."/>
            <person name="Danzmann R.G."/>
            <person name="Schroeder S."/>
            <person name="Scheffler B."/>
            <person name="Duke M.V."/>
            <person name="Ballard L."/>
            <person name="Kucuktas H."/>
            <person name="Kaltenboeck L."/>
            <person name="Liu H."/>
            <person name="Armbruster J."/>
            <person name="Xie Y."/>
            <person name="Kirby M.L."/>
            <person name="Tian Y."/>
            <person name="Flanagan M.E."/>
            <person name="Mu W."/>
            <person name="Waldbieser G.C."/>
        </authorList>
    </citation>
    <scope>NUCLEOTIDE SEQUENCE [LARGE SCALE GENOMIC DNA]</scope>
    <source>
        <strain evidence="7">SDA103</strain>
    </source>
</reference>
<dbReference type="RefSeq" id="XP_017308634.1">
    <property type="nucleotide sequence ID" value="XM_017453145.2"/>
</dbReference>
<dbReference type="SUPFAM" id="SSF48726">
    <property type="entry name" value="Immunoglobulin"/>
    <property type="match status" value="2"/>
</dbReference>
<dbReference type="InterPro" id="IPR007110">
    <property type="entry name" value="Ig-like_dom"/>
</dbReference>
<dbReference type="GO" id="GO:0005911">
    <property type="term" value="C:cell-cell junction"/>
    <property type="evidence" value="ECO:0007669"/>
    <property type="project" value="TreeGrafter"/>
</dbReference>
<dbReference type="PANTHER" id="PTHR12080">
    <property type="entry name" value="SIGNALING LYMPHOCYTIC ACTIVATION MOLECULE"/>
    <property type="match status" value="1"/>
</dbReference>
<evidence type="ECO:0000256" key="1">
    <source>
        <dbReference type="ARBA" id="ARBA00004370"/>
    </source>
</evidence>
<accession>A0A2D0PPX5</accession>
<gene>
    <name evidence="8 9" type="primary">si:dkeyp-97a10.2</name>
</gene>